<dbReference type="EC" id="2.7.11.1" evidence="3"/>
<dbReference type="GO" id="GO:0004674">
    <property type="term" value="F:protein serine/threonine kinase activity"/>
    <property type="evidence" value="ECO:0007669"/>
    <property type="project" value="UniProtKB-KW"/>
</dbReference>
<evidence type="ECO:0000256" key="17">
    <source>
        <dbReference type="ARBA" id="ARBA00047899"/>
    </source>
</evidence>
<dbReference type="GO" id="GO:0005886">
    <property type="term" value="C:plasma membrane"/>
    <property type="evidence" value="ECO:0007669"/>
    <property type="project" value="UniProtKB-SubCell"/>
</dbReference>
<keyword evidence="12" id="KW-0418">Kinase</keyword>
<evidence type="ECO:0000256" key="12">
    <source>
        <dbReference type="ARBA" id="ARBA00022777"/>
    </source>
</evidence>
<evidence type="ECO:0000256" key="20">
    <source>
        <dbReference type="SAM" id="Phobius"/>
    </source>
</evidence>
<dbReference type="FunFam" id="3.80.10.10:FF:000542">
    <property type="entry name" value="Leucine-rich repeat protein kinase family protein"/>
    <property type="match status" value="1"/>
</dbReference>
<comment type="subcellular location">
    <subcellularLocation>
        <location evidence="1">Cell membrane</location>
        <topology evidence="1">Single-pass membrane protein</topology>
    </subcellularLocation>
</comment>
<protein>
    <recommendedName>
        <fullName evidence="3">non-specific serine/threonine protein kinase</fullName>
        <ecNumber evidence="3">2.7.11.1</ecNumber>
    </recommendedName>
</protein>
<dbReference type="eggNOG" id="ENOG502QTCP">
    <property type="taxonomic scope" value="Eukaryota"/>
</dbReference>
<evidence type="ECO:0000313" key="24">
    <source>
        <dbReference type="Proteomes" id="UP000026962"/>
    </source>
</evidence>
<evidence type="ECO:0000256" key="1">
    <source>
        <dbReference type="ARBA" id="ARBA00004162"/>
    </source>
</evidence>
<keyword evidence="9 21" id="KW-0732">Signal</keyword>
<dbReference type="PROSITE" id="PS00107">
    <property type="entry name" value="PROTEIN_KINASE_ATP"/>
    <property type="match status" value="1"/>
</dbReference>
<dbReference type="OMA" id="HKQKYIV"/>
<evidence type="ECO:0000256" key="19">
    <source>
        <dbReference type="PROSITE-ProRule" id="PRU10141"/>
    </source>
</evidence>
<evidence type="ECO:0000256" key="7">
    <source>
        <dbReference type="ARBA" id="ARBA00022679"/>
    </source>
</evidence>
<evidence type="ECO:0000256" key="5">
    <source>
        <dbReference type="ARBA" id="ARBA00022527"/>
    </source>
</evidence>
<dbReference type="InterPro" id="IPR000719">
    <property type="entry name" value="Prot_kinase_dom"/>
</dbReference>
<dbReference type="FunFam" id="3.30.200.20:FF:000039">
    <property type="entry name" value="receptor-like protein kinase FERONIA"/>
    <property type="match status" value="1"/>
</dbReference>
<dbReference type="InterPro" id="IPR017441">
    <property type="entry name" value="Protein_kinase_ATP_BS"/>
</dbReference>
<evidence type="ECO:0000256" key="18">
    <source>
        <dbReference type="ARBA" id="ARBA00048679"/>
    </source>
</evidence>
<dbReference type="Pfam" id="PF07714">
    <property type="entry name" value="PK_Tyr_Ser-Thr"/>
    <property type="match status" value="1"/>
</dbReference>
<reference evidence="23" key="1">
    <citation type="submission" date="2015-04" db="UniProtKB">
        <authorList>
            <consortium name="EnsemblPlants"/>
        </authorList>
    </citation>
    <scope>IDENTIFICATION</scope>
</reference>
<comment type="catalytic activity">
    <reaction evidence="18">
        <text>L-seryl-[protein] + ATP = O-phospho-L-seryl-[protein] + ADP + H(+)</text>
        <dbReference type="Rhea" id="RHEA:17989"/>
        <dbReference type="Rhea" id="RHEA-COMP:9863"/>
        <dbReference type="Rhea" id="RHEA-COMP:11604"/>
        <dbReference type="ChEBI" id="CHEBI:15378"/>
        <dbReference type="ChEBI" id="CHEBI:29999"/>
        <dbReference type="ChEBI" id="CHEBI:30616"/>
        <dbReference type="ChEBI" id="CHEBI:83421"/>
        <dbReference type="ChEBI" id="CHEBI:456216"/>
        <dbReference type="EC" id="2.7.11.1"/>
    </reaction>
</comment>
<evidence type="ECO:0000256" key="10">
    <source>
        <dbReference type="ARBA" id="ARBA00022737"/>
    </source>
</evidence>
<keyword evidence="14 20" id="KW-1133">Transmembrane helix</keyword>
<comment type="catalytic activity">
    <reaction evidence="17">
        <text>L-threonyl-[protein] + ATP = O-phospho-L-threonyl-[protein] + ADP + H(+)</text>
        <dbReference type="Rhea" id="RHEA:46608"/>
        <dbReference type="Rhea" id="RHEA-COMP:11060"/>
        <dbReference type="Rhea" id="RHEA-COMP:11605"/>
        <dbReference type="ChEBI" id="CHEBI:15378"/>
        <dbReference type="ChEBI" id="CHEBI:30013"/>
        <dbReference type="ChEBI" id="CHEBI:30616"/>
        <dbReference type="ChEBI" id="CHEBI:61977"/>
        <dbReference type="ChEBI" id="CHEBI:456216"/>
        <dbReference type="EC" id="2.7.11.1"/>
    </reaction>
</comment>
<evidence type="ECO:0000256" key="15">
    <source>
        <dbReference type="ARBA" id="ARBA00023136"/>
    </source>
</evidence>
<dbReference type="InterPro" id="IPR001611">
    <property type="entry name" value="Leu-rich_rpt"/>
</dbReference>
<sequence length="948" mass="104573">MAKRRLFLLLFLCCLAGSRIASADTNPQDAATLRSLMKRWKKTVPASWRKSNDPCVRWDGVICDRNSRVTSLNLFGMNLKGTLSDDIGSLTELRILDLSSNKDLGGTLPATIGKLVQLEILALIGCSFSGNVPEELGNLSQLNFLALNSNQFTGIIPPSLGKLSKVTWLDLADNQLIGPIPNSRDHGAGFDQLLKAQHFHLNQNKLQGSVPDYLFNSSMELKHILFDRNNFSGSIPASIGVLSKLEVLRLNDNAFTGQVPAMNNLTNLHVLMLSNNKLSGLMPNLTGIGTLENVDLSNNSFVPSEVPSWFSELPKLMTLTMQSVSLSGQLPQKLFSFPDLQHVILSDNQLNETLDMGNNISKQLNLVDIQNNKIASVTLYNNLKGNILKFAGNPLCDDSVLSSTMPCTGQLSEYPTQTLLPPDVQCANPFVETIVFRAPFFGDATKYLDMLHKNLSSKLNSCTPNNLGLGPVYSNDDAYLNVDIKACPVNQKRFNYSQVLNCFNLTLQTYKPPEKFGPYYVKAHPYPFHDKASRTVLIGVVTGSFLLVIGLTLVGVYAVRQKKRAQKLVSINDPFASWGSMGQDIGEAPKISSARCFTLEDLKLSTNDFREINAIGAGGYGTVYRGKLPDGQLIAIKRSKQGSMQGGLEFKTEIELLSRVHHKNLVGLVGFCFEKGERMLVYEFIPNGTLSEALYGIKGVQLDWSRRLKIALDSARGLAYLHDHANPPIIHRDVKSTNILLDERMTAKVADFGLSLLVSDSEEGQFCTNVKGTLGYLDPEYYMTQQLTAKSDVYSFGVVLLELIVAQPPIHKQKYIVREVKTALDMGDQTYCGLKDVMDPVLQKTGDLRGFARFLKLALQCVEDLGTDRPSMNTIVREIEVIMQDNGIRTGMSSTSSSFSIDSRTMMAAPKYPYSNALASSTAFDMDSRAFEYSGRFPSEGSLKNRGT</sequence>
<evidence type="ECO:0000256" key="3">
    <source>
        <dbReference type="ARBA" id="ARBA00012513"/>
    </source>
</evidence>
<keyword evidence="16" id="KW-0325">Glycoprotein</keyword>
<dbReference type="InterPro" id="IPR008271">
    <property type="entry name" value="Ser/Thr_kinase_AS"/>
</dbReference>
<keyword evidence="6" id="KW-0433">Leucine-rich repeat</keyword>
<feature type="domain" description="Protein kinase" evidence="22">
    <location>
        <begin position="609"/>
        <end position="882"/>
    </location>
</feature>
<dbReference type="STRING" id="4537.A0A0E0L0S6"/>
<dbReference type="AlphaFoldDB" id="A0A0E0L0S6"/>
<dbReference type="Gene3D" id="1.10.510.10">
    <property type="entry name" value="Transferase(Phosphotransferase) domain 1"/>
    <property type="match status" value="1"/>
</dbReference>
<keyword evidence="4" id="KW-1003">Cell membrane</keyword>
<evidence type="ECO:0000256" key="11">
    <source>
        <dbReference type="ARBA" id="ARBA00022741"/>
    </source>
</evidence>
<evidence type="ECO:0000256" key="16">
    <source>
        <dbReference type="ARBA" id="ARBA00023180"/>
    </source>
</evidence>
<dbReference type="PANTHER" id="PTHR45974:SF155">
    <property type="entry name" value="PROTEIN KINASE DOMAIN-CONTAINING PROTEIN"/>
    <property type="match status" value="1"/>
</dbReference>
<evidence type="ECO:0000256" key="13">
    <source>
        <dbReference type="ARBA" id="ARBA00022840"/>
    </source>
</evidence>
<dbReference type="SMART" id="SM00220">
    <property type="entry name" value="S_TKc"/>
    <property type="match status" value="1"/>
</dbReference>
<evidence type="ECO:0000256" key="14">
    <source>
        <dbReference type="ARBA" id="ARBA00022989"/>
    </source>
</evidence>
<dbReference type="SUPFAM" id="SSF56112">
    <property type="entry name" value="Protein kinase-like (PK-like)"/>
    <property type="match status" value="1"/>
</dbReference>
<evidence type="ECO:0000313" key="23">
    <source>
        <dbReference type="EnsemblPlants" id="OPUNC05G09330.1"/>
    </source>
</evidence>
<evidence type="ECO:0000256" key="2">
    <source>
        <dbReference type="ARBA" id="ARBA00008684"/>
    </source>
</evidence>
<reference evidence="23" key="2">
    <citation type="submission" date="2018-05" db="EMBL/GenBank/DDBJ databases">
        <title>OpunRS2 (Oryza punctata Reference Sequence Version 2).</title>
        <authorList>
            <person name="Zhang J."/>
            <person name="Kudrna D."/>
            <person name="Lee S."/>
            <person name="Talag J."/>
            <person name="Welchert J."/>
            <person name="Wing R.A."/>
        </authorList>
    </citation>
    <scope>NUCLEOTIDE SEQUENCE [LARGE SCALE GENOMIC DNA]</scope>
</reference>
<dbReference type="Proteomes" id="UP000026962">
    <property type="component" value="Chromosome 5"/>
</dbReference>
<proteinExistence type="inferred from homology"/>
<dbReference type="InterPro" id="IPR013210">
    <property type="entry name" value="LRR_N_plant-typ"/>
</dbReference>
<keyword evidence="11 19" id="KW-0547">Nucleotide-binding</keyword>
<dbReference type="Gramene" id="OPUNC05G09330.1">
    <property type="protein sequence ID" value="OPUNC05G09330.1"/>
    <property type="gene ID" value="OPUNC05G09330"/>
</dbReference>
<keyword evidence="7" id="KW-0808">Transferase</keyword>
<comment type="similarity">
    <text evidence="2">Belongs to the protein kinase superfamily. Ser/Thr protein kinase family.</text>
</comment>
<dbReference type="CDD" id="cd14066">
    <property type="entry name" value="STKc_IRAK"/>
    <property type="match status" value="1"/>
</dbReference>
<evidence type="ECO:0000259" key="22">
    <source>
        <dbReference type="PROSITE" id="PS50011"/>
    </source>
</evidence>
<keyword evidence="8 20" id="KW-0812">Transmembrane</keyword>
<feature type="chain" id="PRO_5002366105" description="non-specific serine/threonine protein kinase" evidence="21">
    <location>
        <begin position="24"/>
        <end position="948"/>
    </location>
</feature>
<dbReference type="InterPro" id="IPR001245">
    <property type="entry name" value="Ser-Thr/Tyr_kinase_cat_dom"/>
</dbReference>
<dbReference type="Gene3D" id="3.30.200.20">
    <property type="entry name" value="Phosphorylase Kinase, domain 1"/>
    <property type="match status" value="1"/>
</dbReference>
<keyword evidence="5" id="KW-0723">Serine/threonine-protein kinase</keyword>
<dbReference type="HOGENOM" id="CLU_000288_14_1_1"/>
<dbReference type="FunFam" id="3.80.10.10:FF:000363">
    <property type="entry name" value="Leucine-rich repeat family protein"/>
    <property type="match status" value="1"/>
</dbReference>
<name>A0A0E0L0S6_ORYPU</name>
<dbReference type="Pfam" id="PF00560">
    <property type="entry name" value="LRR_1"/>
    <property type="match status" value="1"/>
</dbReference>
<dbReference type="GO" id="GO:0005524">
    <property type="term" value="F:ATP binding"/>
    <property type="evidence" value="ECO:0007669"/>
    <property type="project" value="UniProtKB-UniRule"/>
</dbReference>
<dbReference type="PROSITE" id="PS50011">
    <property type="entry name" value="PROTEIN_KINASE_DOM"/>
    <property type="match status" value="1"/>
</dbReference>
<dbReference type="InterPro" id="IPR032675">
    <property type="entry name" value="LRR_dom_sf"/>
</dbReference>
<dbReference type="Pfam" id="PF08263">
    <property type="entry name" value="LRRNT_2"/>
    <property type="match status" value="1"/>
</dbReference>
<feature type="binding site" evidence="19">
    <location>
        <position position="637"/>
    </location>
    <ligand>
        <name>ATP</name>
        <dbReference type="ChEBI" id="CHEBI:30616"/>
    </ligand>
</feature>
<dbReference type="EnsemblPlants" id="OPUNC05G09330.1">
    <property type="protein sequence ID" value="OPUNC05G09330.1"/>
    <property type="gene ID" value="OPUNC05G09330"/>
</dbReference>
<accession>A0A0E0L0S6</accession>
<dbReference type="Gene3D" id="3.80.10.10">
    <property type="entry name" value="Ribonuclease Inhibitor"/>
    <property type="match status" value="2"/>
</dbReference>
<keyword evidence="24" id="KW-1185">Reference proteome</keyword>
<evidence type="ECO:0000256" key="8">
    <source>
        <dbReference type="ARBA" id="ARBA00022692"/>
    </source>
</evidence>
<keyword evidence="13 19" id="KW-0067">ATP-binding</keyword>
<feature type="signal peptide" evidence="21">
    <location>
        <begin position="1"/>
        <end position="23"/>
    </location>
</feature>
<keyword evidence="10" id="KW-0677">Repeat</keyword>
<evidence type="ECO:0000256" key="21">
    <source>
        <dbReference type="SAM" id="SignalP"/>
    </source>
</evidence>
<dbReference type="PANTHER" id="PTHR45974">
    <property type="entry name" value="RECEPTOR-LIKE PROTEIN 55"/>
    <property type="match status" value="1"/>
</dbReference>
<dbReference type="SUPFAM" id="SSF52058">
    <property type="entry name" value="L domain-like"/>
    <property type="match status" value="1"/>
</dbReference>
<organism evidence="23">
    <name type="scientific">Oryza punctata</name>
    <name type="common">Red rice</name>
    <dbReference type="NCBI Taxonomy" id="4537"/>
    <lineage>
        <taxon>Eukaryota</taxon>
        <taxon>Viridiplantae</taxon>
        <taxon>Streptophyta</taxon>
        <taxon>Embryophyta</taxon>
        <taxon>Tracheophyta</taxon>
        <taxon>Spermatophyta</taxon>
        <taxon>Magnoliopsida</taxon>
        <taxon>Liliopsida</taxon>
        <taxon>Poales</taxon>
        <taxon>Poaceae</taxon>
        <taxon>BOP clade</taxon>
        <taxon>Oryzoideae</taxon>
        <taxon>Oryzeae</taxon>
        <taxon>Oryzinae</taxon>
        <taxon>Oryza</taxon>
    </lineage>
</organism>
<dbReference type="PROSITE" id="PS00108">
    <property type="entry name" value="PROTEIN_KINASE_ST"/>
    <property type="match status" value="1"/>
</dbReference>
<evidence type="ECO:0000256" key="9">
    <source>
        <dbReference type="ARBA" id="ARBA00022729"/>
    </source>
</evidence>
<evidence type="ECO:0000256" key="6">
    <source>
        <dbReference type="ARBA" id="ARBA00022614"/>
    </source>
</evidence>
<evidence type="ECO:0000256" key="4">
    <source>
        <dbReference type="ARBA" id="ARBA00022475"/>
    </source>
</evidence>
<keyword evidence="15 20" id="KW-0472">Membrane</keyword>
<dbReference type="FunFam" id="1.10.510.10:FF:000453">
    <property type="entry name" value="LRR receptor-like serine/threonine-protein kinase HSL2"/>
    <property type="match status" value="1"/>
</dbReference>
<dbReference type="InterPro" id="IPR011009">
    <property type="entry name" value="Kinase-like_dom_sf"/>
</dbReference>
<feature type="transmembrane region" description="Helical" evidence="20">
    <location>
        <begin position="536"/>
        <end position="559"/>
    </location>
</feature>